<feature type="compositionally biased region" description="Low complexity" evidence="1">
    <location>
        <begin position="266"/>
        <end position="281"/>
    </location>
</feature>
<sequence>MSKIHGKLKLHRRYFPSEKVYSRLLLPQQRNEPIGTDAAGRSYFILEDAATVPNAAVWVCRCAKIGGTDWETVCNDLESVESLVQELSLSVESADLQLWQALSRGALRKLTRQQEKRRRNERWKFQLATSGVLDSSGNYEGIGRRSLRSRTQVNYANIDVEEAEEGEEVVAESDKSGDDEEAFEATSDAGADAESETDGDEDDVEYDEQPRRSTKKRKAPTSATRRSKRIRQSVRGISRCIPPASLGSNSTLSPAQPHESVRRSTRSSTRSRATTAATSSSQDEDDVDSEGDSD</sequence>
<reference evidence="2" key="1">
    <citation type="submission" date="2023-04" db="EMBL/GenBank/DDBJ databases">
        <title>Phytophthora fragariaefolia NBRC 109709.</title>
        <authorList>
            <person name="Ichikawa N."/>
            <person name="Sato H."/>
            <person name="Tonouchi N."/>
        </authorList>
    </citation>
    <scope>NUCLEOTIDE SEQUENCE</scope>
    <source>
        <strain evidence="2">NBRC 109709</strain>
    </source>
</reference>
<feature type="compositionally biased region" description="Basic residues" evidence="1">
    <location>
        <begin position="212"/>
        <end position="232"/>
    </location>
</feature>
<dbReference type="Proteomes" id="UP001165121">
    <property type="component" value="Unassembled WGS sequence"/>
</dbReference>
<dbReference type="AlphaFoldDB" id="A0A9W6Y8T7"/>
<accession>A0A9W6Y8T7</accession>
<feature type="compositionally biased region" description="Acidic residues" evidence="1">
    <location>
        <begin position="162"/>
        <end position="183"/>
    </location>
</feature>
<evidence type="ECO:0000256" key="1">
    <source>
        <dbReference type="SAM" id="MobiDB-lite"/>
    </source>
</evidence>
<organism evidence="2 3">
    <name type="scientific">Phytophthora fragariaefolia</name>
    <dbReference type="NCBI Taxonomy" id="1490495"/>
    <lineage>
        <taxon>Eukaryota</taxon>
        <taxon>Sar</taxon>
        <taxon>Stramenopiles</taxon>
        <taxon>Oomycota</taxon>
        <taxon>Peronosporomycetes</taxon>
        <taxon>Peronosporales</taxon>
        <taxon>Peronosporaceae</taxon>
        <taxon>Phytophthora</taxon>
    </lineage>
</organism>
<feature type="compositionally biased region" description="Acidic residues" evidence="1">
    <location>
        <begin position="191"/>
        <end position="207"/>
    </location>
</feature>
<feature type="compositionally biased region" description="Acidic residues" evidence="1">
    <location>
        <begin position="282"/>
        <end position="294"/>
    </location>
</feature>
<name>A0A9W6Y8T7_9STRA</name>
<evidence type="ECO:0000313" key="3">
    <source>
        <dbReference type="Proteomes" id="UP001165121"/>
    </source>
</evidence>
<comment type="caution">
    <text evidence="2">The sequence shown here is derived from an EMBL/GenBank/DDBJ whole genome shotgun (WGS) entry which is preliminary data.</text>
</comment>
<keyword evidence="3" id="KW-1185">Reference proteome</keyword>
<gene>
    <name evidence="2" type="ORF">Pfra01_002352800</name>
</gene>
<proteinExistence type="predicted"/>
<evidence type="ECO:0000313" key="2">
    <source>
        <dbReference type="EMBL" id="GMF55781.1"/>
    </source>
</evidence>
<dbReference type="OrthoDB" id="10055895at2759"/>
<feature type="region of interest" description="Disordered" evidence="1">
    <location>
        <begin position="162"/>
        <end position="294"/>
    </location>
</feature>
<dbReference type="EMBL" id="BSXT01003856">
    <property type="protein sequence ID" value="GMF55781.1"/>
    <property type="molecule type" value="Genomic_DNA"/>
</dbReference>
<protein>
    <submittedName>
        <fullName evidence="2">Unnamed protein product</fullName>
    </submittedName>
</protein>